<dbReference type="Pfam" id="PF14691">
    <property type="entry name" value="Fer4_20"/>
    <property type="match status" value="1"/>
</dbReference>
<dbReference type="InterPro" id="IPR051394">
    <property type="entry name" value="Glutamate_Synthase"/>
</dbReference>
<feature type="domain" description="FAD/NAD(P)-binding" evidence="5">
    <location>
        <begin position="153"/>
        <end position="487"/>
    </location>
</feature>
<dbReference type="InterPro" id="IPR028261">
    <property type="entry name" value="DPD_II"/>
</dbReference>
<dbReference type="InterPro" id="IPR036188">
    <property type="entry name" value="FAD/NAD-bd_sf"/>
</dbReference>
<dbReference type="Pfam" id="PF07992">
    <property type="entry name" value="Pyr_redox_2"/>
    <property type="match status" value="1"/>
</dbReference>
<organism evidence="7 8">
    <name type="scientific">Dorea ammoniilytica</name>
    <dbReference type="NCBI Taxonomy" id="2981788"/>
    <lineage>
        <taxon>Bacteria</taxon>
        <taxon>Bacillati</taxon>
        <taxon>Bacillota</taxon>
        <taxon>Clostridia</taxon>
        <taxon>Lachnospirales</taxon>
        <taxon>Lachnospiraceae</taxon>
        <taxon>Dorea</taxon>
    </lineage>
</organism>
<dbReference type="EMBL" id="JAOQJV010000006">
    <property type="protein sequence ID" value="MCU6699854.1"/>
    <property type="molecule type" value="Genomic_DNA"/>
</dbReference>
<comment type="caution">
    <text evidence="7">The sequence shown here is derived from an EMBL/GenBank/DDBJ whole genome shotgun (WGS) entry which is preliminary data.</text>
</comment>
<dbReference type="SUPFAM" id="SSF51971">
    <property type="entry name" value="Nucleotide-binding domain"/>
    <property type="match status" value="2"/>
</dbReference>
<gene>
    <name evidence="7" type="ORF">OCV65_06380</name>
</gene>
<dbReference type="Gene3D" id="3.50.50.60">
    <property type="entry name" value="FAD/NAD(P)-binding domain"/>
    <property type="match status" value="2"/>
</dbReference>
<dbReference type="PANTHER" id="PTHR43100:SF1">
    <property type="entry name" value="GLUTAMATE SYNTHASE [NADPH] SMALL CHAIN"/>
    <property type="match status" value="1"/>
</dbReference>
<dbReference type="NCBIfam" id="TIGR01317">
    <property type="entry name" value="GOGAT_sm_gam"/>
    <property type="match status" value="1"/>
</dbReference>
<evidence type="ECO:0000259" key="6">
    <source>
        <dbReference type="Pfam" id="PF14691"/>
    </source>
</evidence>
<comment type="pathway">
    <text evidence="4">Amino-acid biosynthesis.</text>
</comment>
<feature type="domain" description="Dihydroprymidine dehydrogenase" evidence="6">
    <location>
        <begin position="24"/>
        <end position="138"/>
    </location>
</feature>
<dbReference type="PRINTS" id="PR00419">
    <property type="entry name" value="ADXRDTASE"/>
</dbReference>
<dbReference type="InterPro" id="IPR009051">
    <property type="entry name" value="Helical_ferredxn"/>
</dbReference>
<dbReference type="InterPro" id="IPR006005">
    <property type="entry name" value="Glut_synth_ssu1"/>
</dbReference>
<evidence type="ECO:0000256" key="4">
    <source>
        <dbReference type="ARBA" id="ARBA00029440"/>
    </source>
</evidence>
<protein>
    <submittedName>
        <fullName evidence="7">Glutamate synthase subunit beta</fullName>
    </submittedName>
</protein>
<reference evidence="7 8" key="1">
    <citation type="journal article" date="2021" name="ISME Commun">
        <title>Automated analysis of genomic sequences facilitates high-throughput and comprehensive description of bacteria.</title>
        <authorList>
            <person name="Hitch T.C.A."/>
        </authorList>
    </citation>
    <scope>NUCLEOTIDE SEQUENCE [LARGE SCALE GENOMIC DNA]</scope>
    <source>
        <strain evidence="7 8">Sanger_02</strain>
    </source>
</reference>
<dbReference type="Proteomes" id="UP001207605">
    <property type="component" value="Unassembled WGS sequence"/>
</dbReference>
<evidence type="ECO:0000313" key="8">
    <source>
        <dbReference type="Proteomes" id="UP001207605"/>
    </source>
</evidence>
<keyword evidence="8" id="KW-1185">Reference proteome</keyword>
<keyword evidence="3" id="KW-0314">Glutamate biosynthesis</keyword>
<dbReference type="SUPFAM" id="SSF46548">
    <property type="entry name" value="alpha-helical ferredoxin"/>
    <property type="match status" value="1"/>
</dbReference>
<evidence type="ECO:0000313" key="7">
    <source>
        <dbReference type="EMBL" id="MCU6699854.1"/>
    </source>
</evidence>
<name>A0ABT2S5I4_9FIRM</name>
<keyword evidence="2" id="KW-0560">Oxidoreductase</keyword>
<evidence type="ECO:0000259" key="5">
    <source>
        <dbReference type="Pfam" id="PF07992"/>
    </source>
</evidence>
<accession>A0ABT2S5I4</accession>
<dbReference type="RefSeq" id="WP_118382665.1">
    <property type="nucleotide sequence ID" value="NZ_JAOQJV010000006.1"/>
</dbReference>
<proteinExistence type="predicted"/>
<keyword evidence="1" id="KW-0028">Amino-acid biosynthesis</keyword>
<dbReference type="InterPro" id="IPR023753">
    <property type="entry name" value="FAD/NAD-binding_dom"/>
</dbReference>
<dbReference type="PANTHER" id="PTHR43100">
    <property type="entry name" value="GLUTAMATE SYNTHASE [NADPH] SMALL CHAIN"/>
    <property type="match status" value="1"/>
</dbReference>
<dbReference type="Gene3D" id="1.10.1060.10">
    <property type="entry name" value="Alpha-helical ferredoxin"/>
    <property type="match status" value="1"/>
</dbReference>
<sequence>MGKATGFLDYERQDKKAEAPKERISHFREFHKPLTEEEQKKQGARCMDCGVPFCQAGMMIAGMASGCPLNNLVPEWNDLVYHGNWQLAYDRLHKTNNFPEFTSRVCPALCEKACTCNLNGDPVATRSNEYSIIERAYAEGYAAPKPPKTRTGKKVAVIGSGPSGLAAADQLNKRGHLVTVYEREDKAGGLLRYGIPNMKLEKHIIDRKIAVMEQEGVTFVYNCNVGKDKKAAELLKEYDRVILACGAKNPRDIKVPGRDAKGIYFAVDFLTSTTKALWADPEKGKEAKASLLKAGSCISAKGKRVMIIGGGDTGNDCCGTAMRHGAKSVLQLEMMPKAPEERLPSNPWPEWPKILKTDYGQEEVAAVFGKDPRVYQTTVKEFIKDKNGNVCKAVLVKLESKVDEKSGRRMMAEVAGSEYEVAVDLVLIAAGFLGCEEYVTKAFGVERNARTNVQTEPGAYATSVKNVYTAGDMHRGQSLVVWAIREGRDAARAVDYSLLGY</sequence>
<evidence type="ECO:0000256" key="3">
    <source>
        <dbReference type="ARBA" id="ARBA00023164"/>
    </source>
</evidence>
<evidence type="ECO:0000256" key="1">
    <source>
        <dbReference type="ARBA" id="ARBA00022605"/>
    </source>
</evidence>
<evidence type="ECO:0000256" key="2">
    <source>
        <dbReference type="ARBA" id="ARBA00023002"/>
    </source>
</evidence>